<protein>
    <submittedName>
        <fullName evidence="1">Uncharacterized protein</fullName>
    </submittedName>
</protein>
<name>A0A2N0P489_9GLOM</name>
<dbReference type="AlphaFoldDB" id="A0A2N0P489"/>
<comment type="caution">
    <text evidence="1">The sequence shown here is derived from an EMBL/GenBank/DDBJ whole genome shotgun (WGS) entry which is preliminary data.</text>
</comment>
<dbReference type="Proteomes" id="UP000232722">
    <property type="component" value="Unassembled WGS sequence"/>
</dbReference>
<proteinExistence type="predicted"/>
<accession>A0A2N0P489</accession>
<evidence type="ECO:0000313" key="1">
    <source>
        <dbReference type="EMBL" id="PKC01652.1"/>
    </source>
</evidence>
<reference evidence="1 2" key="2">
    <citation type="submission" date="2017-09" db="EMBL/GenBank/DDBJ databases">
        <title>Extensive intraspecific genome diversity in a model arbuscular mycorrhizal fungus.</title>
        <authorList>
            <person name="Chen E.C."/>
            <person name="Morin E."/>
            <person name="Beaudet D."/>
            <person name="Noel J."/>
            <person name="Ndikumana S."/>
            <person name="Charron P."/>
            <person name="St-Onge C."/>
            <person name="Giorgi J."/>
            <person name="Grigoriev I.V."/>
            <person name="Roux C."/>
            <person name="Martin F.M."/>
            <person name="Corradi N."/>
        </authorList>
    </citation>
    <scope>NUCLEOTIDE SEQUENCE [LARGE SCALE GENOMIC DNA]</scope>
    <source>
        <strain evidence="1 2">A5</strain>
    </source>
</reference>
<dbReference type="EMBL" id="LLXJ01001550">
    <property type="protein sequence ID" value="PKC01652.1"/>
    <property type="molecule type" value="Genomic_DNA"/>
</dbReference>
<evidence type="ECO:0000313" key="2">
    <source>
        <dbReference type="Proteomes" id="UP000232722"/>
    </source>
</evidence>
<gene>
    <name evidence="1" type="ORF">RhiirA5_426369</name>
</gene>
<sequence length="78" mass="9487">MSVNTKDSNHYIDWLEKSITDEHIKYYEYSDFKNIRPIGNSSYGKVNRIRKEIIKEVIEERILQENNEEKYNNFGKRN</sequence>
<reference evidence="1 2" key="1">
    <citation type="submission" date="2016-04" db="EMBL/GenBank/DDBJ databases">
        <title>Genome analyses suggest a sexual origin of heterokaryosis in a supposedly ancient asexual fungus.</title>
        <authorList>
            <person name="Ropars J."/>
            <person name="Sedzielewska K."/>
            <person name="Noel J."/>
            <person name="Charron P."/>
            <person name="Farinelli L."/>
            <person name="Marton T."/>
            <person name="Kruger M."/>
            <person name="Pelin A."/>
            <person name="Brachmann A."/>
            <person name="Corradi N."/>
        </authorList>
    </citation>
    <scope>NUCLEOTIDE SEQUENCE [LARGE SCALE GENOMIC DNA]</scope>
    <source>
        <strain evidence="1 2">A5</strain>
    </source>
</reference>
<organism evidence="1 2">
    <name type="scientific">Rhizophagus irregularis</name>
    <dbReference type="NCBI Taxonomy" id="588596"/>
    <lineage>
        <taxon>Eukaryota</taxon>
        <taxon>Fungi</taxon>
        <taxon>Fungi incertae sedis</taxon>
        <taxon>Mucoromycota</taxon>
        <taxon>Glomeromycotina</taxon>
        <taxon>Glomeromycetes</taxon>
        <taxon>Glomerales</taxon>
        <taxon>Glomeraceae</taxon>
        <taxon>Rhizophagus</taxon>
    </lineage>
</organism>